<evidence type="ECO:0000313" key="2">
    <source>
        <dbReference type="EMBL" id="SFJ05545.1"/>
    </source>
</evidence>
<protein>
    <submittedName>
        <fullName evidence="2">cAMP-binding domain of CRP or a regulatory subunit of cAMP-dependent protein kinases</fullName>
    </submittedName>
</protein>
<dbReference type="InterPro" id="IPR014710">
    <property type="entry name" value="RmlC-like_jellyroll"/>
</dbReference>
<dbReference type="PRINTS" id="PR00103">
    <property type="entry name" value="CAMPKINASE"/>
</dbReference>
<dbReference type="EMBL" id="FORI01000013">
    <property type="protein sequence ID" value="SFJ05545.1"/>
    <property type="molecule type" value="Genomic_DNA"/>
</dbReference>
<organism evidence="2 3">
    <name type="scientific">Treponema bryantii</name>
    <dbReference type="NCBI Taxonomy" id="163"/>
    <lineage>
        <taxon>Bacteria</taxon>
        <taxon>Pseudomonadati</taxon>
        <taxon>Spirochaetota</taxon>
        <taxon>Spirochaetia</taxon>
        <taxon>Spirochaetales</taxon>
        <taxon>Treponemataceae</taxon>
        <taxon>Treponema</taxon>
    </lineage>
</organism>
<gene>
    <name evidence="2" type="ORF">SAMN04487775_1132</name>
</gene>
<dbReference type="PROSITE" id="PS50042">
    <property type="entry name" value="CNMP_BINDING_3"/>
    <property type="match status" value="2"/>
</dbReference>
<dbReference type="OrthoDB" id="305756at2"/>
<evidence type="ECO:0000259" key="1">
    <source>
        <dbReference type="PROSITE" id="PS50042"/>
    </source>
</evidence>
<dbReference type="SMART" id="SM00100">
    <property type="entry name" value="cNMP"/>
    <property type="match status" value="2"/>
</dbReference>
<dbReference type="PANTHER" id="PTHR24567">
    <property type="entry name" value="CRP FAMILY TRANSCRIPTIONAL REGULATORY PROTEIN"/>
    <property type="match status" value="1"/>
</dbReference>
<dbReference type="GO" id="GO:0016301">
    <property type="term" value="F:kinase activity"/>
    <property type="evidence" value="ECO:0007669"/>
    <property type="project" value="UniProtKB-KW"/>
</dbReference>
<name>A0A1I3N8V0_9SPIR</name>
<reference evidence="3" key="1">
    <citation type="submission" date="2016-10" db="EMBL/GenBank/DDBJ databases">
        <authorList>
            <person name="Varghese N."/>
            <person name="Submissions S."/>
        </authorList>
    </citation>
    <scope>NUCLEOTIDE SEQUENCE [LARGE SCALE GENOMIC DNA]</scope>
    <source>
        <strain evidence="3">XBD1002</strain>
    </source>
</reference>
<keyword evidence="2" id="KW-0418">Kinase</keyword>
<evidence type="ECO:0000313" key="3">
    <source>
        <dbReference type="Proteomes" id="UP000182737"/>
    </source>
</evidence>
<dbReference type="GO" id="GO:0003700">
    <property type="term" value="F:DNA-binding transcription factor activity"/>
    <property type="evidence" value="ECO:0007669"/>
    <property type="project" value="TreeGrafter"/>
</dbReference>
<dbReference type="InterPro" id="IPR050397">
    <property type="entry name" value="Env_Response_Regulators"/>
</dbReference>
<dbReference type="RefSeq" id="WP_074933531.1">
    <property type="nucleotide sequence ID" value="NZ_FORI01000013.1"/>
</dbReference>
<accession>A0A1I3N8V0</accession>
<dbReference type="GO" id="GO:0005829">
    <property type="term" value="C:cytosol"/>
    <property type="evidence" value="ECO:0007669"/>
    <property type="project" value="TreeGrafter"/>
</dbReference>
<dbReference type="InterPro" id="IPR018490">
    <property type="entry name" value="cNMP-bd_dom_sf"/>
</dbReference>
<dbReference type="Pfam" id="PF00027">
    <property type="entry name" value="cNMP_binding"/>
    <property type="match status" value="2"/>
</dbReference>
<feature type="domain" description="Cyclic nucleotide-binding" evidence="1">
    <location>
        <begin position="212"/>
        <end position="312"/>
    </location>
</feature>
<keyword evidence="2" id="KW-0808">Transferase</keyword>
<dbReference type="Gene3D" id="2.60.120.10">
    <property type="entry name" value="Jelly Rolls"/>
    <property type="match status" value="2"/>
</dbReference>
<keyword evidence="3" id="KW-1185">Reference proteome</keyword>
<sequence>MPKAMQYTKGSIIYFEGDHDERIFIMQQGAVLLTSTDIESGQPVAEQVKSGEFFGVKSALGHFRREETATALVPTVAVALTIQEFEILFSNNKALIMKMLRVFSNQLRQIHKKTESILNNVQEDQQTGMIAVANSFYDDEEFRSACDVYMKFMKRYPNSPQIPEIQKKYNDAKLRADKLAALNRNPVVDYDDEGGNSSLKLFSLPAFERFAKTYEPGEVIIAEYEPGDSFYLIQSGRVQLVKCVNGSKKNLDVLKPGEFFGEMAILDNSARSATCMAAGKVKCLEFNKENFELLITGNPQMALLLLKLFCKRIYDQKRRFKILVIKDLQARIADVFMLLDEMNPVMNEAEKQRRFNVTISDVAHWAGLNAEVTRDEINKFVERRKIEVYENYIVVNNINDMKRTVDTRGGARGTGLN</sequence>
<dbReference type="InterPro" id="IPR000595">
    <property type="entry name" value="cNMP-bd_dom"/>
</dbReference>
<dbReference type="Proteomes" id="UP000182737">
    <property type="component" value="Unassembled WGS sequence"/>
</dbReference>
<dbReference type="CDD" id="cd00038">
    <property type="entry name" value="CAP_ED"/>
    <property type="match status" value="2"/>
</dbReference>
<feature type="domain" description="Cyclic nucleotide-binding" evidence="1">
    <location>
        <begin position="1"/>
        <end position="106"/>
    </location>
</feature>
<dbReference type="AlphaFoldDB" id="A0A1I3N8V0"/>
<proteinExistence type="predicted"/>
<dbReference type="SUPFAM" id="SSF51206">
    <property type="entry name" value="cAMP-binding domain-like"/>
    <property type="match status" value="2"/>
</dbReference>
<dbReference type="PANTHER" id="PTHR24567:SF74">
    <property type="entry name" value="HTH-TYPE TRANSCRIPTIONAL REGULATOR ARCR"/>
    <property type="match status" value="1"/>
</dbReference>